<dbReference type="EMBL" id="MU839831">
    <property type="protein sequence ID" value="KAK1757285.1"/>
    <property type="molecule type" value="Genomic_DNA"/>
</dbReference>
<keyword evidence="1" id="KW-0472">Membrane</keyword>
<feature type="transmembrane region" description="Helical" evidence="1">
    <location>
        <begin position="41"/>
        <end position="66"/>
    </location>
</feature>
<keyword evidence="1" id="KW-0812">Transmembrane</keyword>
<evidence type="ECO:0000313" key="3">
    <source>
        <dbReference type="EMBL" id="KAK1757285.1"/>
    </source>
</evidence>
<name>A0AAJ0BG52_9PEZI</name>
<feature type="chain" id="PRO_5042492341" evidence="2">
    <location>
        <begin position="26"/>
        <end position="150"/>
    </location>
</feature>
<keyword evidence="1" id="KW-1133">Transmembrane helix</keyword>
<evidence type="ECO:0000256" key="2">
    <source>
        <dbReference type="SAM" id="SignalP"/>
    </source>
</evidence>
<feature type="transmembrane region" description="Helical" evidence="1">
    <location>
        <begin position="128"/>
        <end position="149"/>
    </location>
</feature>
<keyword evidence="2" id="KW-0732">Signal</keyword>
<reference evidence="3" key="1">
    <citation type="submission" date="2023-06" db="EMBL/GenBank/DDBJ databases">
        <title>Genome-scale phylogeny and comparative genomics of the fungal order Sordariales.</title>
        <authorList>
            <consortium name="Lawrence Berkeley National Laboratory"/>
            <person name="Hensen N."/>
            <person name="Bonometti L."/>
            <person name="Westerberg I."/>
            <person name="Brannstrom I.O."/>
            <person name="Guillou S."/>
            <person name="Cros-Aarteil S."/>
            <person name="Calhoun S."/>
            <person name="Haridas S."/>
            <person name="Kuo A."/>
            <person name="Mondo S."/>
            <person name="Pangilinan J."/>
            <person name="Riley R."/>
            <person name="Labutti K."/>
            <person name="Andreopoulos B."/>
            <person name="Lipzen A."/>
            <person name="Chen C."/>
            <person name="Yanf M."/>
            <person name="Daum C."/>
            <person name="Ng V."/>
            <person name="Clum A."/>
            <person name="Steindorff A."/>
            <person name="Ohm R."/>
            <person name="Martin F."/>
            <person name="Silar P."/>
            <person name="Natvig D."/>
            <person name="Lalanne C."/>
            <person name="Gautier V."/>
            <person name="Ament-Velasquez S.L."/>
            <person name="Kruys A."/>
            <person name="Hutchinson M.I."/>
            <person name="Powell A.J."/>
            <person name="Barry K."/>
            <person name="Miller A.N."/>
            <person name="Grigoriev I.V."/>
            <person name="Debuchy R."/>
            <person name="Gladieux P."/>
            <person name="Thoren M.H."/>
            <person name="Johannesson H."/>
        </authorList>
    </citation>
    <scope>NUCLEOTIDE SEQUENCE</scope>
    <source>
        <strain evidence="3">PSN4</strain>
    </source>
</reference>
<comment type="caution">
    <text evidence="3">The sequence shown here is derived from an EMBL/GenBank/DDBJ whole genome shotgun (WGS) entry which is preliminary data.</text>
</comment>
<dbReference type="Proteomes" id="UP001239445">
    <property type="component" value="Unassembled WGS sequence"/>
</dbReference>
<accession>A0AAJ0BG52</accession>
<keyword evidence="4" id="KW-1185">Reference proteome</keyword>
<dbReference type="PROSITE" id="PS51257">
    <property type="entry name" value="PROKAR_LIPOPROTEIN"/>
    <property type="match status" value="1"/>
</dbReference>
<organism evidence="3 4">
    <name type="scientific">Echria macrotheca</name>
    <dbReference type="NCBI Taxonomy" id="438768"/>
    <lineage>
        <taxon>Eukaryota</taxon>
        <taxon>Fungi</taxon>
        <taxon>Dikarya</taxon>
        <taxon>Ascomycota</taxon>
        <taxon>Pezizomycotina</taxon>
        <taxon>Sordariomycetes</taxon>
        <taxon>Sordariomycetidae</taxon>
        <taxon>Sordariales</taxon>
        <taxon>Schizotheciaceae</taxon>
        <taxon>Echria</taxon>
    </lineage>
</organism>
<protein>
    <submittedName>
        <fullName evidence="3">Uncharacterized protein</fullName>
    </submittedName>
</protein>
<evidence type="ECO:0000313" key="4">
    <source>
        <dbReference type="Proteomes" id="UP001239445"/>
    </source>
</evidence>
<gene>
    <name evidence="3" type="ORF">QBC47DRAFT_378829</name>
</gene>
<sequence>MVGRSGRTKNMLSFFFSLLSSSCSGRKLGGRGLTDRPTTGFIPDFICAVSFLLTLGEFEIFFSFLFCMGEGQGGTFGFFSPQPSATAMDNDLFCQSVSQSAAGDLGGKDDVGLHIVFFVVCPPLDCKLFFILDFLGLFLFFLMLVLVVFW</sequence>
<proteinExistence type="predicted"/>
<dbReference type="AlphaFoldDB" id="A0AAJ0BG52"/>
<evidence type="ECO:0000256" key="1">
    <source>
        <dbReference type="SAM" id="Phobius"/>
    </source>
</evidence>
<feature type="signal peptide" evidence="2">
    <location>
        <begin position="1"/>
        <end position="25"/>
    </location>
</feature>